<evidence type="ECO:0000313" key="3">
    <source>
        <dbReference type="EMBL" id="GEK19152.1"/>
    </source>
</evidence>
<dbReference type="PANTHER" id="PTHR23542">
    <property type="match status" value="1"/>
</dbReference>
<dbReference type="PANTHER" id="PTHR23542:SF1">
    <property type="entry name" value="MAJOR FACILITATOR SUPERFAMILY (MFS) PROFILE DOMAIN-CONTAINING PROTEIN"/>
    <property type="match status" value="1"/>
</dbReference>
<dbReference type="OrthoDB" id="4229605at2"/>
<dbReference type="GO" id="GO:0022857">
    <property type="term" value="F:transmembrane transporter activity"/>
    <property type="evidence" value="ECO:0007669"/>
    <property type="project" value="InterPro"/>
</dbReference>
<dbReference type="RefSeq" id="WP_146807516.1">
    <property type="nucleotide sequence ID" value="NZ_BJUA01000018.1"/>
</dbReference>
<reference evidence="3 4" key="1">
    <citation type="submission" date="2019-07" db="EMBL/GenBank/DDBJ databases">
        <title>Whole genome shotgun sequence of Cellulomonas persica NBRC 101101.</title>
        <authorList>
            <person name="Hosoyama A."/>
            <person name="Uohara A."/>
            <person name="Ohji S."/>
            <person name="Ichikawa N."/>
        </authorList>
    </citation>
    <scope>NUCLEOTIDE SEQUENCE [LARGE SCALE GENOMIC DNA]</scope>
    <source>
        <strain evidence="3 4">NBRC 101101</strain>
    </source>
</reference>
<dbReference type="InterPro" id="IPR036259">
    <property type="entry name" value="MFS_trans_sf"/>
</dbReference>
<feature type="transmembrane region" description="Helical" evidence="2">
    <location>
        <begin position="252"/>
        <end position="272"/>
    </location>
</feature>
<keyword evidence="2" id="KW-1133">Transmembrane helix</keyword>
<feature type="transmembrane region" description="Helical" evidence="2">
    <location>
        <begin position="168"/>
        <end position="187"/>
    </location>
</feature>
<feature type="transmembrane region" description="Helical" evidence="2">
    <location>
        <begin position="143"/>
        <end position="162"/>
    </location>
</feature>
<organism evidence="3 4">
    <name type="scientific">Cellulomonas persica</name>
    <dbReference type="NCBI Taxonomy" id="76861"/>
    <lineage>
        <taxon>Bacteria</taxon>
        <taxon>Bacillati</taxon>
        <taxon>Actinomycetota</taxon>
        <taxon>Actinomycetes</taxon>
        <taxon>Micrococcales</taxon>
        <taxon>Cellulomonadaceae</taxon>
        <taxon>Cellulomonas</taxon>
    </lineage>
</organism>
<dbReference type="EMBL" id="BJUA01000018">
    <property type="protein sequence ID" value="GEK19152.1"/>
    <property type="molecule type" value="Genomic_DNA"/>
</dbReference>
<comment type="caution">
    <text evidence="3">The sequence shown here is derived from an EMBL/GenBank/DDBJ whole genome shotgun (WGS) entry which is preliminary data.</text>
</comment>
<evidence type="ECO:0000313" key="4">
    <source>
        <dbReference type="Proteomes" id="UP000321386"/>
    </source>
</evidence>
<feature type="transmembrane region" description="Helical" evidence="2">
    <location>
        <begin position="365"/>
        <end position="385"/>
    </location>
</feature>
<dbReference type="Gene3D" id="1.20.1250.20">
    <property type="entry name" value="MFS general substrate transporter like domains"/>
    <property type="match status" value="1"/>
</dbReference>
<name>A0A510UWT3_9CELL</name>
<feature type="transmembrane region" description="Helical" evidence="2">
    <location>
        <begin position="78"/>
        <end position="96"/>
    </location>
</feature>
<feature type="transmembrane region" description="Helical" evidence="2">
    <location>
        <begin position="218"/>
        <end position="240"/>
    </location>
</feature>
<accession>A0A510UWT3</accession>
<feature type="transmembrane region" description="Helical" evidence="2">
    <location>
        <begin position="102"/>
        <end position="122"/>
    </location>
</feature>
<protein>
    <submittedName>
        <fullName evidence="3">MFS transporter</fullName>
    </submittedName>
</protein>
<feature type="transmembrane region" description="Helical" evidence="2">
    <location>
        <begin position="279"/>
        <end position="295"/>
    </location>
</feature>
<evidence type="ECO:0000256" key="1">
    <source>
        <dbReference type="SAM" id="MobiDB-lite"/>
    </source>
</evidence>
<keyword evidence="4" id="KW-1185">Reference proteome</keyword>
<sequence>MSRSSYAALLRLPSVGRLYLVAFVCRIPAAMVGVVLTLHVVTSLDRGYGQAGVVAGASTIGVAIGAPWRGRLVDRFGLRRAIAPSIVVESAVWVLAPHLGYHALVVAAFVAGLFLVPVFSVARQSLSVLVPVAQQRTAFALDSVLVELTFMLAPVVGVLLATQVSTTAALTVVGCATVGGGLLLMWADPPTRSSGAHAEPAPHDAAPARRQKVMSPELVVLLVAAATASFVLIGTDVSLVASLNDAGRPGDVGWMIALWAGGSVVGGLIHGARTSSPPPLVLAGVLGLAILPAAFAPMPVWLAVAVFVSGLPCAPTLASINATLVRLAPEERRGEVMGWSGTMSTVGNAVGAPLCGWVIDRTNPGAGFLTAGLVGAGVAVAGLAVQRAVRRRRGLTGASGPQEAHALATDAAPGVEKVSSPGR</sequence>
<keyword evidence="2" id="KW-0812">Transmembrane</keyword>
<feature type="transmembrane region" description="Helical" evidence="2">
    <location>
        <begin position="20"/>
        <end position="41"/>
    </location>
</feature>
<evidence type="ECO:0000256" key="2">
    <source>
        <dbReference type="SAM" id="Phobius"/>
    </source>
</evidence>
<dbReference type="AlphaFoldDB" id="A0A510UWT3"/>
<feature type="transmembrane region" description="Helical" evidence="2">
    <location>
        <begin position="47"/>
        <end position="66"/>
    </location>
</feature>
<dbReference type="Pfam" id="PF07690">
    <property type="entry name" value="MFS_1"/>
    <property type="match status" value="2"/>
</dbReference>
<dbReference type="Proteomes" id="UP000321386">
    <property type="component" value="Unassembled WGS sequence"/>
</dbReference>
<feature type="region of interest" description="Disordered" evidence="1">
    <location>
        <begin position="394"/>
        <end position="423"/>
    </location>
</feature>
<keyword evidence="2" id="KW-0472">Membrane</keyword>
<dbReference type="InterPro" id="IPR011701">
    <property type="entry name" value="MFS"/>
</dbReference>
<gene>
    <name evidence="3" type="ORF">CPE01_28850</name>
</gene>
<proteinExistence type="predicted"/>
<dbReference type="SUPFAM" id="SSF103473">
    <property type="entry name" value="MFS general substrate transporter"/>
    <property type="match status" value="1"/>
</dbReference>